<protein>
    <submittedName>
        <fullName evidence="1">Uncharacterized protein</fullName>
    </submittedName>
</protein>
<dbReference type="AlphaFoldDB" id="A0AA91DTE9"/>
<sequence length="104" mass="12136">MFENKANRDQAYTVRLEGTSLSIRDLMEVRFTFLRVLEQRIGPPTRVVKCYRAWSSQLEWGTESMTDTQIANARAWREAWEHAVGVAAPLLSHPRNTKFHFELL</sequence>
<evidence type="ECO:0000313" key="2">
    <source>
        <dbReference type="Proteomes" id="UP000077852"/>
    </source>
</evidence>
<dbReference type="RefSeq" id="WP_081266740.1">
    <property type="nucleotide sequence ID" value="NZ_LVHG01000027.1"/>
</dbReference>
<name>A0AA91DTE9_VARPD</name>
<accession>A0AA91DTE9</accession>
<proteinExistence type="predicted"/>
<organism evidence="1 2">
    <name type="scientific">Variovorax paradoxus</name>
    <dbReference type="NCBI Taxonomy" id="34073"/>
    <lineage>
        <taxon>Bacteria</taxon>
        <taxon>Pseudomonadati</taxon>
        <taxon>Pseudomonadota</taxon>
        <taxon>Betaproteobacteria</taxon>
        <taxon>Burkholderiales</taxon>
        <taxon>Comamonadaceae</taxon>
        <taxon>Variovorax</taxon>
    </lineage>
</organism>
<evidence type="ECO:0000313" key="1">
    <source>
        <dbReference type="EMBL" id="OAK66151.1"/>
    </source>
</evidence>
<reference evidence="1 2" key="1">
    <citation type="submission" date="2016-03" db="EMBL/GenBank/DDBJ databases">
        <title>Genome sequence of Variovorax paradoxus KB5.</title>
        <authorList>
            <person name="Jeong H."/>
            <person name="Hong C.E."/>
            <person name="Jo S.H."/>
            <person name="Park J.M."/>
        </authorList>
    </citation>
    <scope>NUCLEOTIDE SEQUENCE [LARGE SCALE GENOMIC DNA]</scope>
    <source>
        <strain evidence="1 2">KB5</strain>
    </source>
</reference>
<dbReference type="Proteomes" id="UP000077852">
    <property type="component" value="Unassembled WGS sequence"/>
</dbReference>
<dbReference type="EMBL" id="LVHG01000027">
    <property type="protein sequence ID" value="OAK66151.1"/>
    <property type="molecule type" value="Genomic_DNA"/>
</dbReference>
<comment type="caution">
    <text evidence="1">The sequence shown here is derived from an EMBL/GenBank/DDBJ whole genome shotgun (WGS) entry which is preliminary data.</text>
</comment>
<gene>
    <name evidence="1" type="ORF">A3K87_10390</name>
</gene>